<comment type="catalytic activity">
    <reaction evidence="17">
        <text>an N-acetyl-alpha-neuraminyl-(2-&gt;3)-beta-D-galactosyl derivative + CMP-N-acetyl-beta-neuraminate = an N-acetyl-alpha-neuraminyl-(2-&gt;8)-N-acetyl-alpha-neuraminyl-(2-&gt;3)-beta-D-galactosyl derivative + CMP + H(+)</text>
        <dbReference type="Rhea" id="RHEA:19313"/>
        <dbReference type="ChEBI" id="CHEBI:15378"/>
        <dbReference type="ChEBI" id="CHEBI:57812"/>
        <dbReference type="ChEBI" id="CHEBI:60377"/>
        <dbReference type="ChEBI" id="CHEBI:140308"/>
        <dbReference type="ChEBI" id="CHEBI:140309"/>
        <dbReference type="EC" id="2.4.3.8"/>
    </reaction>
</comment>
<evidence type="ECO:0000256" key="13">
    <source>
        <dbReference type="ARBA" id="ARBA00023098"/>
    </source>
</evidence>
<comment type="catalytic activity">
    <reaction evidence="19">
        <text>a ganglioside GD1a (d18:1(4E)) + CMP-N-acetyl-beta-neuraminate = a ganglioside GT1a (d18:1(4E)) + CMP + H(+)</text>
        <dbReference type="Rhea" id="RHEA:41768"/>
        <dbReference type="ChEBI" id="CHEBI:15378"/>
        <dbReference type="ChEBI" id="CHEBI:57812"/>
        <dbReference type="ChEBI" id="CHEBI:60377"/>
        <dbReference type="ChEBI" id="CHEBI:78445"/>
        <dbReference type="ChEBI" id="CHEBI:78447"/>
    </reaction>
    <physiologicalReaction direction="left-to-right" evidence="19">
        <dbReference type="Rhea" id="RHEA:41769"/>
    </physiologicalReaction>
</comment>
<evidence type="ECO:0000256" key="20">
    <source>
        <dbReference type="ARBA" id="ARBA00043792"/>
    </source>
</evidence>
<dbReference type="GO" id="GO:0008146">
    <property type="term" value="F:sulfotransferase activity"/>
    <property type="evidence" value="ECO:0007669"/>
    <property type="project" value="InterPro"/>
</dbReference>
<dbReference type="GO" id="GO:0003828">
    <property type="term" value="F:alpha-N-acetylneuraminate alpha-2,8-sialyltransferase activity"/>
    <property type="evidence" value="ECO:0007669"/>
    <property type="project" value="UniProtKB-EC"/>
</dbReference>
<dbReference type="EC" id="2.8.2.-" evidence="25"/>
<evidence type="ECO:0000256" key="26">
    <source>
        <dbReference type="SAM" id="Phobius"/>
    </source>
</evidence>
<comment type="pathway">
    <text evidence="3">Protein modification; protein glycosylation.</text>
</comment>
<dbReference type="FunFam" id="3.90.1480.20:FF:000014">
    <property type="entry name" value="Alpha-N-acetylneuraminide alpha-2,8-sialyltransferase"/>
    <property type="match status" value="1"/>
</dbReference>
<gene>
    <name evidence="28" type="ORF">MG293_002687</name>
</gene>
<evidence type="ECO:0000256" key="1">
    <source>
        <dbReference type="ARBA" id="ARBA00004323"/>
    </source>
</evidence>
<evidence type="ECO:0000256" key="11">
    <source>
        <dbReference type="ARBA" id="ARBA00022989"/>
    </source>
</evidence>
<keyword evidence="12" id="KW-0333">Golgi apparatus</keyword>
<dbReference type="Pfam" id="PF00777">
    <property type="entry name" value="Glyco_transf_29"/>
    <property type="match status" value="1"/>
</dbReference>
<organism evidence="28 29">
    <name type="scientific">Ovis ammon polii</name>
    <dbReference type="NCBI Taxonomy" id="230172"/>
    <lineage>
        <taxon>Eukaryota</taxon>
        <taxon>Metazoa</taxon>
        <taxon>Chordata</taxon>
        <taxon>Craniata</taxon>
        <taxon>Vertebrata</taxon>
        <taxon>Euteleostomi</taxon>
        <taxon>Mammalia</taxon>
        <taxon>Eutheria</taxon>
        <taxon>Laurasiatheria</taxon>
        <taxon>Artiodactyla</taxon>
        <taxon>Ruminantia</taxon>
        <taxon>Pecora</taxon>
        <taxon>Bovidae</taxon>
        <taxon>Caprinae</taxon>
        <taxon>Ovis</taxon>
    </lineage>
</organism>
<comment type="catalytic activity">
    <reaction evidence="24">
        <text>a ganglioside GD3 + CMP-N-acetyl-beta-neuraminate = a ganglioside GT3 + CMP + H(+)</text>
        <dbReference type="Rhea" id="RHEA:77295"/>
        <dbReference type="ChEBI" id="CHEBI:15378"/>
        <dbReference type="ChEBI" id="CHEBI:57812"/>
        <dbReference type="ChEBI" id="CHEBI:60377"/>
        <dbReference type="ChEBI" id="CHEBI:79214"/>
        <dbReference type="ChEBI" id="CHEBI:79216"/>
    </reaction>
    <physiologicalReaction direction="left-to-right" evidence="24">
        <dbReference type="Rhea" id="RHEA:77296"/>
    </physiologicalReaction>
</comment>
<evidence type="ECO:0000256" key="14">
    <source>
        <dbReference type="ARBA" id="ARBA00023136"/>
    </source>
</evidence>
<feature type="transmembrane region" description="Helical" evidence="26">
    <location>
        <begin position="12"/>
        <end position="31"/>
    </location>
</feature>
<dbReference type="EMBL" id="JAKZEL010000002">
    <property type="protein sequence ID" value="KAI4546132.1"/>
    <property type="molecule type" value="Genomic_DNA"/>
</dbReference>
<name>A0AAD4YG83_OVIAM</name>
<evidence type="ECO:0000256" key="25">
    <source>
        <dbReference type="RuleBase" id="RU361155"/>
    </source>
</evidence>
<keyword evidence="15" id="KW-1015">Disulfide bond</keyword>
<keyword evidence="10" id="KW-0735">Signal-anchor</keyword>
<evidence type="ECO:0000256" key="6">
    <source>
        <dbReference type="ARBA" id="ARBA00022676"/>
    </source>
</evidence>
<keyword evidence="13" id="KW-0443">Lipid metabolism</keyword>
<accession>A0AAD4YG83</accession>
<evidence type="ECO:0000313" key="28">
    <source>
        <dbReference type="EMBL" id="KAI4546132.1"/>
    </source>
</evidence>
<evidence type="ECO:0000256" key="2">
    <source>
        <dbReference type="ARBA" id="ARBA00004760"/>
    </source>
</evidence>
<evidence type="ECO:0000256" key="8">
    <source>
        <dbReference type="ARBA" id="ARBA00022692"/>
    </source>
</evidence>
<proteinExistence type="inferred from homology"/>
<comment type="pathway">
    <text evidence="4">Sphingolipid metabolism.</text>
</comment>
<comment type="pathway">
    <text evidence="2">Lipid metabolism; sphingolipid metabolism.</text>
</comment>
<comment type="catalytic activity">
    <reaction evidence="18">
        <text>a ganglioside GM1b (d18:1(4E)) + CMP-N-acetyl-beta-neuraminate = a ganglioside GD1c (d18:1(4E)) + CMP + H(+)</text>
        <dbReference type="Rhea" id="RHEA:47576"/>
        <dbReference type="ChEBI" id="CHEBI:15378"/>
        <dbReference type="ChEBI" id="CHEBI:57812"/>
        <dbReference type="ChEBI" id="CHEBI:60377"/>
        <dbReference type="ChEBI" id="CHEBI:78568"/>
        <dbReference type="ChEBI" id="CHEBI:87787"/>
    </reaction>
    <physiologicalReaction direction="left-to-right" evidence="18">
        <dbReference type="Rhea" id="RHEA:47577"/>
    </physiologicalReaction>
</comment>
<evidence type="ECO:0000256" key="5">
    <source>
        <dbReference type="ARBA" id="ARBA00006003"/>
    </source>
</evidence>
<dbReference type="GO" id="GO:0006491">
    <property type="term" value="P:N-glycan processing"/>
    <property type="evidence" value="ECO:0007669"/>
    <property type="project" value="TreeGrafter"/>
</dbReference>
<dbReference type="InterPro" id="IPR038578">
    <property type="entry name" value="GT29-like_sf"/>
</dbReference>
<evidence type="ECO:0000256" key="17">
    <source>
        <dbReference type="ARBA" id="ARBA00036589"/>
    </source>
</evidence>
<dbReference type="InterPro" id="IPR027417">
    <property type="entry name" value="P-loop_NTPase"/>
</dbReference>
<comment type="catalytic activity">
    <reaction evidence="22">
        <text>a ganglioside GD3 (d18:1(4E)) + CMP-N-acetyl-beta-neuraminate = a ganglioside GT3 (d18:1(4E)) + CMP + H(+)</text>
        <dbReference type="Rhea" id="RHEA:41764"/>
        <dbReference type="ChEBI" id="CHEBI:15378"/>
        <dbReference type="ChEBI" id="CHEBI:57812"/>
        <dbReference type="ChEBI" id="CHEBI:60377"/>
        <dbReference type="ChEBI" id="CHEBI:78436"/>
        <dbReference type="ChEBI" id="CHEBI:78438"/>
    </reaction>
    <physiologicalReaction direction="left-to-right" evidence="22">
        <dbReference type="Rhea" id="RHEA:41765"/>
    </physiologicalReaction>
</comment>
<evidence type="ECO:0000256" key="4">
    <source>
        <dbReference type="ARBA" id="ARBA00004991"/>
    </source>
</evidence>
<evidence type="ECO:0000256" key="9">
    <source>
        <dbReference type="ARBA" id="ARBA00022919"/>
    </source>
</evidence>
<comment type="similarity">
    <text evidence="5">Belongs to the glycosyltransferase 29 family.</text>
</comment>
<keyword evidence="16" id="KW-0325">Glycoprotein</keyword>
<comment type="caution">
    <text evidence="28">The sequence shown here is derived from an EMBL/GenBank/DDBJ whole genome shotgun (WGS) entry which is preliminary data.</text>
</comment>
<evidence type="ECO:0000256" key="18">
    <source>
        <dbReference type="ARBA" id="ARBA00043723"/>
    </source>
</evidence>
<evidence type="ECO:0000256" key="12">
    <source>
        <dbReference type="ARBA" id="ARBA00023034"/>
    </source>
</evidence>
<protein>
    <recommendedName>
        <fullName evidence="25">Sulfotransferase</fullName>
        <ecNumber evidence="25">2.8.2.-</ecNumber>
    </recommendedName>
</protein>
<dbReference type="GO" id="GO:0009311">
    <property type="term" value="P:oligosaccharide metabolic process"/>
    <property type="evidence" value="ECO:0007669"/>
    <property type="project" value="TreeGrafter"/>
</dbReference>
<evidence type="ECO:0000259" key="27">
    <source>
        <dbReference type="Pfam" id="PF00685"/>
    </source>
</evidence>
<comment type="catalytic activity">
    <reaction evidence="23">
        <text>[alpha-N-acetylneuraminyl-(2-&gt;8)](n)-alpha-N-acetylneuraminyl-(2-&gt;8)-alpha-N-acetylneuraminyl-(2-&gt;3)-beta-D-galactosyl-(1-&gt;4)-beta-D-glucosyl-(1&lt;-&gt;1)-ceramide + CMP-N-acetyl-beta-neuraminate = [alpha-N-acetylneuraminyl-(2-&gt;8)](n+1)-alpha-N-acetylneuraminyl-(2-&gt;8)-alpha-N-acetylneuraminyl-(2-&gt;3)-beta-D-galactosyl-(1-&gt;4)-beta-D-glucosyl-(1&lt;-&gt;1)-ceramide + CMP + H(+)</text>
        <dbReference type="Rhea" id="RHEA:77371"/>
        <dbReference type="Rhea" id="RHEA-COMP:18881"/>
        <dbReference type="Rhea" id="RHEA-COMP:18935"/>
        <dbReference type="ChEBI" id="CHEBI:15378"/>
        <dbReference type="ChEBI" id="CHEBI:57812"/>
        <dbReference type="ChEBI" id="CHEBI:60377"/>
        <dbReference type="ChEBI" id="CHEBI:197322"/>
    </reaction>
    <physiologicalReaction direction="left-to-right" evidence="23">
        <dbReference type="Rhea" id="RHEA:77372"/>
    </physiologicalReaction>
</comment>
<keyword evidence="9" id="KW-0746">Sphingolipid metabolism</keyword>
<comment type="similarity">
    <text evidence="25">Belongs to the sulfotransferase 1 family.</text>
</comment>
<keyword evidence="14 26" id="KW-0472">Membrane</keyword>
<dbReference type="Pfam" id="PF00685">
    <property type="entry name" value="Sulfotransfer_1"/>
    <property type="match status" value="1"/>
</dbReference>
<feature type="domain" description="Sulfotransferase" evidence="27">
    <location>
        <begin position="360"/>
        <end position="558"/>
    </location>
</feature>
<sequence>MAVLAWKFPRTRLPVGASALCVVVLCWLYVFPVYRLPDEKEIVQGVLQQGTAWRRNRTAAGIFRKQMEDCCDPAHLFAMTKMNSPMGKSLWYDGEFLYSFTIDNSTYSLFPQATPFQLPLKKCAVVGNGGILKKSGCGRQIDEADFVMRCNLPPLSSEYTKDVGSKSHLVTANPSIIRQRFQNLLWSRKTFVDHMKVYNHSYIYMPAFSMKTGTEPSLRVYYTLSDVGANQTVLFANPNFLRSIGKFWKSRGIHAKRLSTGLFLVSAALGLCEEVAIYGFWPFSVNMHEQPISHHYYDNVLPFSGFHAMPEEFLQLWYLHKIGALRMQLDPCTHWIAKIIENIPNARITLTPPIELGDISKFEELKTYCETRVIPTHLSYSMLPMNIKQKQCKIIYVIRNPKDIAVSFFHYYRDNPNLPSIETWHEFFELFLKGDVVYGSWFDHVLSWEEHKNAKNIFIISYEEMKKDPSKNIRKIATFLGLNMTDSEINQIVWKTSFTEMKNNTAKENCDPNHTICALTSNRNLVFRKGAVGDWINYFTSKQKRVFDELFTEKMKHSELAKHFGDYS</sequence>
<keyword evidence="6" id="KW-0328">Glycosyltransferase</keyword>
<evidence type="ECO:0000256" key="15">
    <source>
        <dbReference type="ARBA" id="ARBA00023157"/>
    </source>
</evidence>
<evidence type="ECO:0000256" key="3">
    <source>
        <dbReference type="ARBA" id="ARBA00004922"/>
    </source>
</evidence>
<evidence type="ECO:0000256" key="7">
    <source>
        <dbReference type="ARBA" id="ARBA00022679"/>
    </source>
</evidence>
<dbReference type="InterPro" id="IPR000863">
    <property type="entry name" value="Sulfotransferase_dom"/>
</dbReference>
<evidence type="ECO:0000313" key="29">
    <source>
        <dbReference type="Proteomes" id="UP001214576"/>
    </source>
</evidence>
<keyword evidence="7 25" id="KW-0808">Transferase</keyword>
<reference evidence="28" key="1">
    <citation type="submission" date="2022-03" db="EMBL/GenBank/DDBJ databases">
        <title>Genomic analyses of argali, domestic sheep and their hybrids provide insights into chromosomal evolution, heterosis and genetic basis of agronomic traits.</title>
        <authorList>
            <person name="Li M."/>
        </authorList>
    </citation>
    <scope>NUCLEOTIDE SEQUENCE</scope>
    <source>
        <strain evidence="28">CAU-MHL-2022a</strain>
        <tissue evidence="28">Skin</tissue>
    </source>
</reference>
<keyword evidence="8 26" id="KW-0812">Transmembrane</keyword>
<keyword evidence="11 26" id="KW-1133">Transmembrane helix</keyword>
<dbReference type="Gene3D" id="3.40.50.300">
    <property type="entry name" value="P-loop containing nucleotide triphosphate hydrolases"/>
    <property type="match status" value="1"/>
</dbReference>
<evidence type="ECO:0000256" key="24">
    <source>
        <dbReference type="ARBA" id="ARBA00044471"/>
    </source>
</evidence>
<evidence type="ECO:0000256" key="21">
    <source>
        <dbReference type="ARBA" id="ARBA00043813"/>
    </source>
</evidence>
<evidence type="ECO:0000256" key="16">
    <source>
        <dbReference type="ARBA" id="ARBA00023180"/>
    </source>
</evidence>
<comment type="subcellular location">
    <subcellularLocation>
        <location evidence="1">Golgi apparatus membrane</location>
        <topology evidence="1">Single-pass type II membrane protein</topology>
    </subcellularLocation>
</comment>
<dbReference type="InterPro" id="IPR050943">
    <property type="entry name" value="Glycosyltr_29_Sialyltrsf"/>
</dbReference>
<dbReference type="Gene3D" id="3.90.1480.20">
    <property type="entry name" value="Glycosyl transferase family 29"/>
    <property type="match status" value="1"/>
</dbReference>
<dbReference type="GO" id="GO:0000139">
    <property type="term" value="C:Golgi membrane"/>
    <property type="evidence" value="ECO:0007669"/>
    <property type="project" value="UniProtKB-SubCell"/>
</dbReference>
<dbReference type="CDD" id="cd23989">
    <property type="entry name" value="GT29_ST8SIA1"/>
    <property type="match status" value="1"/>
</dbReference>
<comment type="catalytic activity">
    <reaction evidence="21">
        <text>a ganglioside GM3 (d18:1(4E)) + CMP-N-acetyl-beta-neuraminate = a ganglioside GD3 (d18:1(4E)) + CMP + H(+)</text>
        <dbReference type="Rhea" id="RHEA:41760"/>
        <dbReference type="ChEBI" id="CHEBI:15378"/>
        <dbReference type="ChEBI" id="CHEBI:57812"/>
        <dbReference type="ChEBI" id="CHEBI:60065"/>
        <dbReference type="ChEBI" id="CHEBI:60377"/>
        <dbReference type="ChEBI" id="CHEBI:78436"/>
    </reaction>
    <physiologicalReaction direction="left-to-right" evidence="21">
        <dbReference type="Rhea" id="RHEA:41761"/>
    </physiologicalReaction>
</comment>
<comment type="catalytic activity">
    <reaction evidence="20">
        <text>a ganglioside GT1b (d18:1(4E)) + CMP-N-acetyl-beta-neuraminate = a ganglioside GQ1b (d18:1(4E)) + CMP + H(+)</text>
        <dbReference type="Rhea" id="RHEA:41772"/>
        <dbReference type="ChEBI" id="CHEBI:15378"/>
        <dbReference type="ChEBI" id="CHEBI:57812"/>
        <dbReference type="ChEBI" id="CHEBI:60377"/>
        <dbReference type="ChEBI" id="CHEBI:78452"/>
        <dbReference type="ChEBI" id="CHEBI:78455"/>
    </reaction>
    <physiologicalReaction direction="left-to-right" evidence="20">
        <dbReference type="Rhea" id="RHEA:41773"/>
    </physiologicalReaction>
</comment>
<dbReference type="SUPFAM" id="SSF52540">
    <property type="entry name" value="P-loop containing nucleoside triphosphate hydrolases"/>
    <property type="match status" value="1"/>
</dbReference>
<dbReference type="PANTHER" id="PTHR11987:SF3">
    <property type="entry name" value="ALPHA-N-ACETYLNEURAMINIDE ALPHA-2,8-SIALYLTRANSFERASE"/>
    <property type="match status" value="1"/>
</dbReference>
<dbReference type="GO" id="GO:0006665">
    <property type="term" value="P:sphingolipid metabolic process"/>
    <property type="evidence" value="ECO:0007669"/>
    <property type="project" value="UniProtKB-KW"/>
</dbReference>
<evidence type="ECO:0000256" key="10">
    <source>
        <dbReference type="ARBA" id="ARBA00022968"/>
    </source>
</evidence>
<evidence type="ECO:0000256" key="19">
    <source>
        <dbReference type="ARBA" id="ARBA00043743"/>
    </source>
</evidence>
<dbReference type="PANTHER" id="PTHR11987">
    <property type="entry name" value="ALPHA-2,8-SIALYLTRANSFERASE"/>
    <property type="match status" value="1"/>
</dbReference>
<dbReference type="Proteomes" id="UP001214576">
    <property type="component" value="Unassembled WGS sequence"/>
</dbReference>
<dbReference type="AlphaFoldDB" id="A0AAD4YG83"/>
<dbReference type="InterPro" id="IPR001675">
    <property type="entry name" value="Glyco_trans_29"/>
</dbReference>
<evidence type="ECO:0000256" key="22">
    <source>
        <dbReference type="ARBA" id="ARBA00043833"/>
    </source>
</evidence>
<evidence type="ECO:0000256" key="23">
    <source>
        <dbReference type="ARBA" id="ARBA00044457"/>
    </source>
</evidence>
<keyword evidence="29" id="KW-1185">Reference proteome</keyword>